<organism evidence="3">
    <name type="scientific">Laccaria bicolor (strain S238N-H82 / ATCC MYA-4686)</name>
    <name type="common">Bicoloured deceiver</name>
    <name type="synonym">Laccaria laccata var. bicolor</name>
    <dbReference type="NCBI Taxonomy" id="486041"/>
    <lineage>
        <taxon>Eukaryota</taxon>
        <taxon>Fungi</taxon>
        <taxon>Dikarya</taxon>
        <taxon>Basidiomycota</taxon>
        <taxon>Agaricomycotina</taxon>
        <taxon>Agaricomycetes</taxon>
        <taxon>Agaricomycetidae</taxon>
        <taxon>Agaricales</taxon>
        <taxon>Agaricineae</taxon>
        <taxon>Hydnangiaceae</taxon>
        <taxon>Laccaria</taxon>
    </lineage>
</organism>
<dbReference type="AlphaFoldDB" id="B0D2M7"/>
<sequence length="137" mass="15493">MQNCSRGTWMSSWSVICRNASPASSARNTPKPMTLTSQSGTLPTTLTSSSATLTTRTFLSATLMTRTLLSATLKSSKLVRVCGRRSVTSSPVARNARTIRRRKRRQRRRRRLLRLKRSLQLASYLCLQSKSNWKFVL</sequence>
<dbReference type="HOGENOM" id="CLU_1870020_0_0_1"/>
<reference evidence="2 3" key="1">
    <citation type="journal article" date="2008" name="Nature">
        <title>The genome of Laccaria bicolor provides insights into mycorrhizal symbiosis.</title>
        <authorList>
            <person name="Martin F."/>
            <person name="Aerts A."/>
            <person name="Ahren D."/>
            <person name="Brun A."/>
            <person name="Danchin E.G.J."/>
            <person name="Duchaussoy F."/>
            <person name="Gibon J."/>
            <person name="Kohler A."/>
            <person name="Lindquist E."/>
            <person name="Pereda V."/>
            <person name="Salamov A."/>
            <person name="Shapiro H.J."/>
            <person name="Wuyts J."/>
            <person name="Blaudez D."/>
            <person name="Buee M."/>
            <person name="Brokstein P."/>
            <person name="Canbaeck B."/>
            <person name="Cohen D."/>
            <person name="Courty P.E."/>
            <person name="Coutinho P.M."/>
            <person name="Delaruelle C."/>
            <person name="Detter J.C."/>
            <person name="Deveau A."/>
            <person name="DiFazio S."/>
            <person name="Duplessis S."/>
            <person name="Fraissinet-Tachet L."/>
            <person name="Lucic E."/>
            <person name="Frey-Klett P."/>
            <person name="Fourrey C."/>
            <person name="Feussner I."/>
            <person name="Gay G."/>
            <person name="Grimwood J."/>
            <person name="Hoegger P.J."/>
            <person name="Jain P."/>
            <person name="Kilaru S."/>
            <person name="Labbe J."/>
            <person name="Lin Y.C."/>
            <person name="Legue V."/>
            <person name="Le Tacon F."/>
            <person name="Marmeisse R."/>
            <person name="Melayah D."/>
            <person name="Montanini B."/>
            <person name="Muratet M."/>
            <person name="Nehls U."/>
            <person name="Niculita-Hirzel H."/>
            <person name="Oudot-Le Secq M.P."/>
            <person name="Peter M."/>
            <person name="Quesneville H."/>
            <person name="Rajashekar B."/>
            <person name="Reich M."/>
            <person name="Rouhier N."/>
            <person name="Schmutz J."/>
            <person name="Yin T."/>
            <person name="Chalot M."/>
            <person name="Henrissat B."/>
            <person name="Kuees U."/>
            <person name="Lucas S."/>
            <person name="Van de Peer Y."/>
            <person name="Podila G.K."/>
            <person name="Polle A."/>
            <person name="Pukkila P.J."/>
            <person name="Richardson P.M."/>
            <person name="Rouze P."/>
            <person name="Sanders I.R."/>
            <person name="Stajich J.E."/>
            <person name="Tunlid A."/>
            <person name="Tuskan G."/>
            <person name="Grigoriev I.V."/>
        </authorList>
    </citation>
    <scope>NUCLEOTIDE SEQUENCE [LARGE SCALE GENOMIC DNA]</scope>
    <source>
        <strain evidence="3">S238N-H82 / ATCC MYA-4686</strain>
    </source>
</reference>
<accession>B0D2M7</accession>
<dbReference type="Proteomes" id="UP000001194">
    <property type="component" value="Unassembled WGS sequence"/>
</dbReference>
<evidence type="ECO:0000313" key="2">
    <source>
        <dbReference type="EMBL" id="EDR11123.1"/>
    </source>
</evidence>
<name>B0D2M7_LACBS</name>
<dbReference type="InParanoid" id="B0D2M7"/>
<evidence type="ECO:0000313" key="3">
    <source>
        <dbReference type="Proteomes" id="UP000001194"/>
    </source>
</evidence>
<gene>
    <name evidence="2" type="ORF">LACBIDRAFT_293281</name>
</gene>
<dbReference type="GeneID" id="6073825"/>
<keyword evidence="3" id="KW-1185">Reference proteome</keyword>
<dbReference type="RefSeq" id="XP_001878424.1">
    <property type="nucleotide sequence ID" value="XM_001878389.1"/>
</dbReference>
<proteinExistence type="predicted"/>
<dbReference type="KEGG" id="lbc:LACBIDRAFT_293281"/>
<feature type="non-terminal residue" evidence="2">
    <location>
        <position position="137"/>
    </location>
</feature>
<feature type="region of interest" description="Disordered" evidence="1">
    <location>
        <begin position="22"/>
        <end position="42"/>
    </location>
</feature>
<protein>
    <submittedName>
        <fullName evidence="2">Predicted protein</fullName>
    </submittedName>
</protein>
<evidence type="ECO:0000256" key="1">
    <source>
        <dbReference type="SAM" id="MobiDB-lite"/>
    </source>
</evidence>
<dbReference type="EMBL" id="DS547096">
    <property type="protein sequence ID" value="EDR11123.1"/>
    <property type="molecule type" value="Genomic_DNA"/>
</dbReference>